<feature type="domain" description="Cyclin-like" evidence="7">
    <location>
        <begin position="192"/>
        <end position="276"/>
    </location>
</feature>
<accession>A0AAP0I692</accession>
<keyword evidence="3 5" id="KW-0195">Cyclin</keyword>
<dbReference type="FunFam" id="1.10.472.10:FF:000032">
    <property type="entry name" value="G2/mitotic-specific cyclin-1"/>
    <property type="match status" value="1"/>
</dbReference>
<dbReference type="Proteomes" id="UP001417504">
    <property type="component" value="Unassembled WGS sequence"/>
</dbReference>
<evidence type="ECO:0000313" key="9">
    <source>
        <dbReference type="EMBL" id="KAK9109415.1"/>
    </source>
</evidence>
<dbReference type="InterPro" id="IPR013763">
    <property type="entry name" value="Cyclin-like_dom"/>
</dbReference>
<dbReference type="Pfam" id="PF00134">
    <property type="entry name" value="Cyclin_N"/>
    <property type="match status" value="1"/>
</dbReference>
<dbReference type="AlphaFoldDB" id="A0AAP0I692"/>
<dbReference type="InterPro" id="IPR006671">
    <property type="entry name" value="Cyclin_N"/>
</dbReference>
<sequence length="410" mass="46861">MGDSDENNPNVFGPSYVQANAATFDVVEGASTAAGNVVSRADHRRKALGNVDQNVMGVQPKKRGLSGKWSVQSLVKRQLHLEETKESNSAVSNVNDPEMECQTTSSFSGSVFEMKVEPTEDVDQMEIEVQDMMSELVIDIDREDLNNPLAVVDYIEDILSYYREVENSTCVLPNYMMQQQDINEKMRALLIDWLIEVHYSFKLMDETLFLMVNLIDRFLAHKIVMRTELQLIGLTGLLLACKYGDVRVPLVDDIVLMSKSLYTRKQVIDMEQMMINALQFNLFAPTMFLFIKRFIKAVQRDKKFELLSLFFIELCLVEYEMLEFRPSLLAAAAVYTAQCTLDRVKNWSKTSEWHSHYSEEQLLACSSLMVSFHQKAKSGGLTAVYRKYSMLEFGRVARCEPAQFLLETNT</sequence>
<comment type="similarity">
    <text evidence="1">Belongs to the cyclin family. Cyclin AB subfamily.</text>
</comment>
<evidence type="ECO:0000256" key="6">
    <source>
        <dbReference type="SAM" id="MobiDB-lite"/>
    </source>
</evidence>
<dbReference type="Gene3D" id="1.10.472.10">
    <property type="entry name" value="Cyclin-like"/>
    <property type="match status" value="2"/>
</dbReference>
<feature type="domain" description="Cyclin-like" evidence="7">
    <location>
        <begin position="289"/>
        <end position="371"/>
    </location>
</feature>
<dbReference type="FunFam" id="1.10.472.10:FF:000001">
    <property type="entry name" value="G2/mitotic-specific cyclin"/>
    <property type="match status" value="1"/>
</dbReference>
<dbReference type="InterPro" id="IPR046965">
    <property type="entry name" value="Cyclin_A/B-like"/>
</dbReference>
<evidence type="ECO:0000259" key="7">
    <source>
        <dbReference type="SMART" id="SM00385"/>
    </source>
</evidence>
<protein>
    <recommendedName>
        <fullName evidence="11">B-like cyclin</fullName>
    </recommendedName>
</protein>
<dbReference type="PIRSF" id="PIRSF001771">
    <property type="entry name" value="Cyclin_A_B_D_E"/>
    <property type="match status" value="1"/>
</dbReference>
<name>A0AAP0I692_9MAGN</name>
<evidence type="ECO:0000256" key="5">
    <source>
        <dbReference type="RuleBase" id="RU000383"/>
    </source>
</evidence>
<dbReference type="SMART" id="SM00385">
    <property type="entry name" value="CYCLIN"/>
    <property type="match status" value="2"/>
</dbReference>
<proteinExistence type="inferred from homology"/>
<dbReference type="GO" id="GO:0010332">
    <property type="term" value="P:response to gamma radiation"/>
    <property type="evidence" value="ECO:0007669"/>
    <property type="project" value="UniProtKB-ARBA"/>
</dbReference>
<dbReference type="SMART" id="SM01332">
    <property type="entry name" value="Cyclin_C"/>
    <property type="match status" value="1"/>
</dbReference>
<dbReference type="InterPro" id="IPR004367">
    <property type="entry name" value="Cyclin_C-dom"/>
</dbReference>
<evidence type="ECO:0000256" key="3">
    <source>
        <dbReference type="ARBA" id="ARBA00023127"/>
    </source>
</evidence>
<organism evidence="9 10">
    <name type="scientific">Stephania japonica</name>
    <dbReference type="NCBI Taxonomy" id="461633"/>
    <lineage>
        <taxon>Eukaryota</taxon>
        <taxon>Viridiplantae</taxon>
        <taxon>Streptophyta</taxon>
        <taxon>Embryophyta</taxon>
        <taxon>Tracheophyta</taxon>
        <taxon>Spermatophyta</taxon>
        <taxon>Magnoliopsida</taxon>
        <taxon>Ranunculales</taxon>
        <taxon>Menispermaceae</taxon>
        <taxon>Menispermoideae</taxon>
        <taxon>Cissampelideae</taxon>
        <taxon>Stephania</taxon>
    </lineage>
</organism>
<dbReference type="Pfam" id="PF02984">
    <property type="entry name" value="Cyclin_C"/>
    <property type="match status" value="1"/>
</dbReference>
<keyword evidence="2" id="KW-0132">Cell division</keyword>
<evidence type="ECO:0000313" key="10">
    <source>
        <dbReference type="Proteomes" id="UP001417504"/>
    </source>
</evidence>
<dbReference type="GO" id="GO:0044772">
    <property type="term" value="P:mitotic cell cycle phase transition"/>
    <property type="evidence" value="ECO:0007669"/>
    <property type="project" value="InterPro"/>
</dbReference>
<dbReference type="PANTHER" id="PTHR10177">
    <property type="entry name" value="CYCLINS"/>
    <property type="match status" value="1"/>
</dbReference>
<feature type="compositionally biased region" description="Polar residues" evidence="6">
    <location>
        <begin position="87"/>
        <end position="103"/>
    </location>
</feature>
<evidence type="ECO:0000256" key="4">
    <source>
        <dbReference type="ARBA" id="ARBA00023306"/>
    </source>
</evidence>
<comment type="caution">
    <text evidence="9">The sequence shown here is derived from an EMBL/GenBank/DDBJ whole genome shotgun (WGS) entry which is preliminary data.</text>
</comment>
<keyword evidence="4" id="KW-0131">Cell cycle</keyword>
<gene>
    <name evidence="9" type="ORF">Sjap_017475</name>
</gene>
<feature type="region of interest" description="Disordered" evidence="6">
    <location>
        <begin position="84"/>
        <end position="103"/>
    </location>
</feature>
<dbReference type="SUPFAM" id="SSF47954">
    <property type="entry name" value="Cyclin-like"/>
    <property type="match status" value="2"/>
</dbReference>
<dbReference type="GO" id="GO:0051301">
    <property type="term" value="P:cell division"/>
    <property type="evidence" value="ECO:0007669"/>
    <property type="project" value="UniProtKB-KW"/>
</dbReference>
<reference evidence="9 10" key="1">
    <citation type="submission" date="2024-01" db="EMBL/GenBank/DDBJ databases">
        <title>Genome assemblies of Stephania.</title>
        <authorList>
            <person name="Yang L."/>
        </authorList>
    </citation>
    <scope>NUCLEOTIDE SEQUENCE [LARGE SCALE GENOMIC DNA]</scope>
    <source>
        <strain evidence="9">QJT</strain>
        <tissue evidence="9">Leaf</tissue>
    </source>
</reference>
<dbReference type="InterPro" id="IPR036915">
    <property type="entry name" value="Cyclin-like_sf"/>
</dbReference>
<evidence type="ECO:0000259" key="8">
    <source>
        <dbReference type="SMART" id="SM01332"/>
    </source>
</evidence>
<keyword evidence="10" id="KW-1185">Reference proteome</keyword>
<feature type="domain" description="Cyclin C-terminal" evidence="8">
    <location>
        <begin position="285"/>
        <end position="402"/>
    </location>
</feature>
<evidence type="ECO:0000256" key="2">
    <source>
        <dbReference type="ARBA" id="ARBA00022618"/>
    </source>
</evidence>
<evidence type="ECO:0008006" key="11">
    <source>
        <dbReference type="Google" id="ProtNLM"/>
    </source>
</evidence>
<dbReference type="GO" id="GO:0016538">
    <property type="term" value="F:cyclin-dependent protein serine/threonine kinase regulator activity"/>
    <property type="evidence" value="ECO:0007669"/>
    <property type="project" value="InterPro"/>
</dbReference>
<evidence type="ECO:0000256" key="1">
    <source>
        <dbReference type="ARBA" id="ARBA00006955"/>
    </source>
</evidence>
<dbReference type="CDD" id="cd20511">
    <property type="entry name" value="CYCLIN_AtCycB-like_rpt2"/>
    <property type="match status" value="1"/>
</dbReference>
<dbReference type="EMBL" id="JBBNAE010000007">
    <property type="protein sequence ID" value="KAK9109415.1"/>
    <property type="molecule type" value="Genomic_DNA"/>
</dbReference>
<dbReference type="InterPro" id="IPR039361">
    <property type="entry name" value="Cyclin"/>
</dbReference>